<dbReference type="PANTHER" id="PTHR12771:SF56">
    <property type="entry name" value="CED-12"/>
    <property type="match status" value="1"/>
</dbReference>
<evidence type="ECO:0000259" key="1">
    <source>
        <dbReference type="PROSITE" id="PS51335"/>
    </source>
</evidence>
<comment type="caution">
    <text evidence="2">The sequence shown here is derived from an EMBL/GenBank/DDBJ whole genome shotgun (WGS) entry which is preliminary data.</text>
</comment>
<feature type="domain" description="ELMO" evidence="1">
    <location>
        <begin position="92"/>
        <end position="266"/>
    </location>
</feature>
<dbReference type="InterPro" id="IPR006816">
    <property type="entry name" value="ELMO_dom"/>
</dbReference>
<accession>A0ABQ7GDX3</accession>
<dbReference type="EMBL" id="MU069847">
    <property type="protein sequence ID" value="KAF5832807.1"/>
    <property type="molecule type" value="Genomic_DNA"/>
</dbReference>
<reference evidence="2" key="1">
    <citation type="submission" date="2017-08" db="EMBL/GenBank/DDBJ databases">
        <authorList>
            <person name="Polle J.E."/>
            <person name="Barry K."/>
            <person name="Cushman J."/>
            <person name="Schmutz J."/>
            <person name="Tran D."/>
            <person name="Hathwaick L.T."/>
            <person name="Yim W.C."/>
            <person name="Jenkins J."/>
            <person name="Mckie-Krisberg Z.M."/>
            <person name="Prochnik S."/>
            <person name="Lindquist E."/>
            <person name="Dockter R.B."/>
            <person name="Adam C."/>
            <person name="Molina H."/>
            <person name="Bunkerborg J."/>
            <person name="Jin E."/>
            <person name="Buchheim M."/>
            <person name="Magnuson J."/>
        </authorList>
    </citation>
    <scope>NUCLEOTIDE SEQUENCE</scope>
    <source>
        <strain evidence="2">CCAP 19/18</strain>
    </source>
</reference>
<sequence length="288" mass="33010">MRRRHTAKMQEPLLPPDQAWLQEQQVHEVQAQPGLLQRCLTYLRYWLGRITSYILKIVRPLKKEYKVPLIQEQQVQDLRNAASERYDETVAEHRDSLKRLWEHAFPATPFPSDIKSPLWKEMGWQGEDPGTDFRGSGVLGLQNLLYMAENHPDTFRVLLNKSNGPRADWEYPFACAGTNLTFVLAESLELKPGNRASAPAASQWPFSPAAKGFALLLKRMDGLAAFSEVYCAAFRLLDYLWLESKASYMDFNKVLDTVKHQVLNALAAMPSSIEQFHQFLRISSGSKW</sequence>
<evidence type="ECO:0000313" key="2">
    <source>
        <dbReference type="EMBL" id="KAF5832807.1"/>
    </source>
</evidence>
<dbReference type="Proteomes" id="UP000815325">
    <property type="component" value="Unassembled WGS sequence"/>
</dbReference>
<organism evidence="2 3">
    <name type="scientific">Dunaliella salina</name>
    <name type="common">Green alga</name>
    <name type="synonym">Protococcus salinus</name>
    <dbReference type="NCBI Taxonomy" id="3046"/>
    <lineage>
        <taxon>Eukaryota</taxon>
        <taxon>Viridiplantae</taxon>
        <taxon>Chlorophyta</taxon>
        <taxon>core chlorophytes</taxon>
        <taxon>Chlorophyceae</taxon>
        <taxon>CS clade</taxon>
        <taxon>Chlamydomonadales</taxon>
        <taxon>Dunaliellaceae</taxon>
        <taxon>Dunaliella</taxon>
    </lineage>
</organism>
<dbReference type="PROSITE" id="PS51335">
    <property type="entry name" value="ELMO"/>
    <property type="match status" value="1"/>
</dbReference>
<keyword evidence="3" id="KW-1185">Reference proteome</keyword>
<dbReference type="InterPro" id="IPR050868">
    <property type="entry name" value="ELMO_domain-containing"/>
</dbReference>
<protein>
    <submittedName>
        <fullName evidence="2">ELMO/CED-12 family-domain-containing protein</fullName>
    </submittedName>
</protein>
<dbReference type="PANTHER" id="PTHR12771">
    <property type="entry name" value="ENGULFMENT AND CELL MOTILITY"/>
    <property type="match status" value="1"/>
</dbReference>
<name>A0ABQ7GDX3_DUNSA</name>
<dbReference type="Pfam" id="PF04727">
    <property type="entry name" value="ELMO_CED12"/>
    <property type="match status" value="1"/>
</dbReference>
<proteinExistence type="predicted"/>
<gene>
    <name evidence="2" type="ORF">DUNSADRAFT_11180</name>
</gene>
<evidence type="ECO:0000313" key="3">
    <source>
        <dbReference type="Proteomes" id="UP000815325"/>
    </source>
</evidence>